<evidence type="ECO:0000313" key="5">
    <source>
        <dbReference type="Proteomes" id="UP000254040"/>
    </source>
</evidence>
<proteinExistence type="predicted"/>
<keyword evidence="1" id="KW-0732">Signal</keyword>
<evidence type="ECO:0000313" key="2">
    <source>
        <dbReference type="EMBL" id="KTD35431.1"/>
    </source>
</evidence>
<evidence type="ECO:0000313" key="3">
    <source>
        <dbReference type="EMBL" id="STX62016.1"/>
    </source>
</evidence>
<name>A0A378JU94_9GAMM</name>
<feature type="signal peptide" evidence="1">
    <location>
        <begin position="1"/>
        <end position="17"/>
    </location>
</feature>
<reference evidence="2 4" key="1">
    <citation type="submission" date="2015-11" db="EMBL/GenBank/DDBJ databases">
        <title>Genomic analysis of 38 Legionella species identifies large and diverse effector repertoires.</title>
        <authorList>
            <person name="Burstein D."/>
            <person name="Amaro F."/>
            <person name="Zusman T."/>
            <person name="Lifshitz Z."/>
            <person name="Cohen O."/>
            <person name="Gilbert J.A."/>
            <person name="Pupko T."/>
            <person name="Shuman H.A."/>
            <person name="Segal G."/>
        </authorList>
    </citation>
    <scope>NUCLEOTIDE SEQUENCE [LARGE SCALE GENOMIC DNA]</scope>
    <source>
        <strain evidence="2 4">ATCC 43877</strain>
    </source>
</reference>
<dbReference type="AlphaFoldDB" id="A0A378JU94"/>
<gene>
    <name evidence="2" type="ORF">Lmor_0878</name>
    <name evidence="3" type="ORF">NCTC12239_00934</name>
</gene>
<evidence type="ECO:0000256" key="1">
    <source>
        <dbReference type="SAM" id="SignalP"/>
    </source>
</evidence>
<dbReference type="Proteomes" id="UP000254040">
    <property type="component" value="Unassembled WGS sequence"/>
</dbReference>
<dbReference type="EMBL" id="UGOG01000001">
    <property type="protein sequence ID" value="STX62016.1"/>
    <property type="molecule type" value="Genomic_DNA"/>
</dbReference>
<dbReference type="STRING" id="39962.Lmor_0878"/>
<dbReference type="OrthoDB" id="5646484at2"/>
<keyword evidence="4" id="KW-1185">Reference proteome</keyword>
<feature type="chain" id="PRO_5016764273" evidence="1">
    <location>
        <begin position="18"/>
        <end position="142"/>
    </location>
</feature>
<protein>
    <submittedName>
        <fullName evidence="3">VirK protein</fullName>
    </submittedName>
</protein>
<sequence length="142" mass="15602">MKKSIALCMFIALKAQAAPLASYEHIVDAVHNGLGIRYVVDWDLCKTSVPEIPPEFSSSYTPDNVIISKKGMLASRGMTYTHEIRQAPGLGPVNQAYVYMLDNNNVLKVINRFLDPVTNIEKMKAVEATCVLGEGVKVFSIA</sequence>
<dbReference type="EMBL" id="LNYN01000014">
    <property type="protein sequence ID" value="KTD35431.1"/>
    <property type="molecule type" value="Genomic_DNA"/>
</dbReference>
<accession>A0A378JU94</accession>
<reference evidence="3 5" key="2">
    <citation type="submission" date="2018-06" db="EMBL/GenBank/DDBJ databases">
        <authorList>
            <consortium name="Pathogen Informatics"/>
            <person name="Doyle S."/>
        </authorList>
    </citation>
    <scope>NUCLEOTIDE SEQUENCE [LARGE SCALE GENOMIC DNA]</scope>
    <source>
        <strain evidence="3 5">NCTC12239</strain>
    </source>
</reference>
<dbReference type="RefSeq" id="WP_028383545.1">
    <property type="nucleotide sequence ID" value="NZ_CAAAJG010000002.1"/>
</dbReference>
<evidence type="ECO:0000313" key="4">
    <source>
        <dbReference type="Proteomes" id="UP000054985"/>
    </source>
</evidence>
<organism evidence="3 5">
    <name type="scientific">Legionella moravica</name>
    <dbReference type="NCBI Taxonomy" id="39962"/>
    <lineage>
        <taxon>Bacteria</taxon>
        <taxon>Pseudomonadati</taxon>
        <taxon>Pseudomonadota</taxon>
        <taxon>Gammaproteobacteria</taxon>
        <taxon>Legionellales</taxon>
        <taxon>Legionellaceae</taxon>
        <taxon>Legionella</taxon>
    </lineage>
</organism>
<dbReference type="Proteomes" id="UP000054985">
    <property type="component" value="Unassembled WGS sequence"/>
</dbReference>